<dbReference type="RefSeq" id="WP_037268293.1">
    <property type="nucleotide sequence ID" value="NZ_QHKI01000021.1"/>
</dbReference>
<sequence>MSIRVSTFWETIGRFDLAAAEDAQFQMSLRWFMGTALTWSLWDAAEVVHGGRVPKETFHDFRHWLVWQGSSTFTAAVRQPDTLAAIPEIRNGLPLMDPIFPITPLEPADPEFYRAKGTARSQRFPNLTRLRSD</sequence>
<dbReference type="InterPro" id="IPR025334">
    <property type="entry name" value="DUF4240"/>
</dbReference>
<feature type="domain" description="DUF4240" evidence="1">
    <location>
        <begin position="17"/>
        <end position="90"/>
    </location>
</feature>
<dbReference type="OrthoDB" id="6200718at2"/>
<accession>A0A428Z6I2</accession>
<proteinExistence type="predicted"/>
<comment type="caution">
    <text evidence="2">The sequence shown here is derived from an EMBL/GenBank/DDBJ whole genome shotgun (WGS) entry which is preliminary data.</text>
</comment>
<dbReference type="EMBL" id="QHKI01000021">
    <property type="protein sequence ID" value="RSM82770.1"/>
    <property type="molecule type" value="Genomic_DNA"/>
</dbReference>
<reference evidence="2 3" key="1">
    <citation type="submission" date="2018-05" db="EMBL/GenBank/DDBJ databases">
        <title>Evolution of GPA BGCs.</title>
        <authorList>
            <person name="Waglechner N."/>
            <person name="Wright G.D."/>
        </authorList>
    </citation>
    <scope>NUCLEOTIDE SEQUENCE [LARGE SCALE GENOMIC DNA]</scope>
    <source>
        <strain evidence="2 3">A82846</strain>
    </source>
</reference>
<gene>
    <name evidence="2" type="ORF">DMH04_24445</name>
</gene>
<protein>
    <submittedName>
        <fullName evidence="2">DUF4240 domain-containing protein</fullName>
    </submittedName>
</protein>
<dbReference type="AlphaFoldDB" id="A0A428Z6I2"/>
<name>A0A428Z6I2_KIBAR</name>
<dbReference type="Pfam" id="PF14024">
    <property type="entry name" value="DUF4240"/>
    <property type="match status" value="1"/>
</dbReference>
<dbReference type="Proteomes" id="UP000287547">
    <property type="component" value="Unassembled WGS sequence"/>
</dbReference>
<organism evidence="2 3">
    <name type="scientific">Kibdelosporangium aridum</name>
    <dbReference type="NCBI Taxonomy" id="2030"/>
    <lineage>
        <taxon>Bacteria</taxon>
        <taxon>Bacillati</taxon>
        <taxon>Actinomycetota</taxon>
        <taxon>Actinomycetes</taxon>
        <taxon>Pseudonocardiales</taxon>
        <taxon>Pseudonocardiaceae</taxon>
        <taxon>Kibdelosporangium</taxon>
    </lineage>
</organism>
<evidence type="ECO:0000313" key="3">
    <source>
        <dbReference type="Proteomes" id="UP000287547"/>
    </source>
</evidence>
<evidence type="ECO:0000259" key="1">
    <source>
        <dbReference type="Pfam" id="PF14024"/>
    </source>
</evidence>
<evidence type="ECO:0000313" key="2">
    <source>
        <dbReference type="EMBL" id="RSM82770.1"/>
    </source>
</evidence>